<evidence type="ECO:0000256" key="1">
    <source>
        <dbReference type="SAM" id="Coils"/>
    </source>
</evidence>
<feature type="compositionally biased region" description="Basic and acidic residues" evidence="2">
    <location>
        <begin position="198"/>
        <end position="228"/>
    </location>
</feature>
<keyword evidence="1" id="KW-0175">Coiled coil</keyword>
<dbReference type="EMBL" id="BAAATE010000006">
    <property type="protein sequence ID" value="GAA2657744.1"/>
    <property type="molecule type" value="Genomic_DNA"/>
</dbReference>
<accession>A0ABN3RPX6</accession>
<feature type="region of interest" description="Disordered" evidence="2">
    <location>
        <begin position="192"/>
        <end position="253"/>
    </location>
</feature>
<sequence>MPGADRRNVRQALNYVWTEAVNARTTTTSEPDELCLKYLSWAVEAATHLRSQVSSRDIDRLVLTRRYWALQRVISTAPHLHGKQAVHIAQLVRMELEERAADLKRAIDNFEDRVQRWSNLAVYVVADTSFYIRPRRRRMLAGVRGSDGAARRRRRACLRRHLHARPAAGRGGDARLLHLRVRVAERLQRRRLLPPARAGDHRHPVGRERGLRRPDDVPGGGPDRDHRSRPVARRRQPVPAAAAFPRPVAGPAAPAEDVVAVNIDRTAYGLAEELLA</sequence>
<proteinExistence type="predicted"/>
<reference evidence="3 4" key="1">
    <citation type="journal article" date="2019" name="Int. J. Syst. Evol. Microbiol.">
        <title>The Global Catalogue of Microorganisms (GCM) 10K type strain sequencing project: providing services to taxonomists for standard genome sequencing and annotation.</title>
        <authorList>
            <consortium name="The Broad Institute Genomics Platform"/>
            <consortium name="The Broad Institute Genome Sequencing Center for Infectious Disease"/>
            <person name="Wu L."/>
            <person name="Ma J."/>
        </authorList>
    </citation>
    <scope>NUCLEOTIDE SEQUENCE [LARGE SCALE GENOMIC DNA]</scope>
    <source>
        <strain evidence="3 4">JCM 6835</strain>
    </source>
</reference>
<dbReference type="Proteomes" id="UP001501666">
    <property type="component" value="Unassembled WGS sequence"/>
</dbReference>
<evidence type="ECO:0000313" key="3">
    <source>
        <dbReference type="EMBL" id="GAA2657744.1"/>
    </source>
</evidence>
<gene>
    <name evidence="3" type="ORF">GCM10010412_028680</name>
</gene>
<evidence type="ECO:0000313" key="4">
    <source>
        <dbReference type="Proteomes" id="UP001501666"/>
    </source>
</evidence>
<evidence type="ECO:0000256" key="2">
    <source>
        <dbReference type="SAM" id="MobiDB-lite"/>
    </source>
</evidence>
<protein>
    <submittedName>
        <fullName evidence="3">Uncharacterized protein</fullName>
    </submittedName>
</protein>
<organism evidence="3 4">
    <name type="scientific">Nonomuraea recticatena</name>
    <dbReference type="NCBI Taxonomy" id="46178"/>
    <lineage>
        <taxon>Bacteria</taxon>
        <taxon>Bacillati</taxon>
        <taxon>Actinomycetota</taxon>
        <taxon>Actinomycetes</taxon>
        <taxon>Streptosporangiales</taxon>
        <taxon>Streptosporangiaceae</taxon>
        <taxon>Nonomuraea</taxon>
    </lineage>
</organism>
<feature type="compositionally biased region" description="Low complexity" evidence="2">
    <location>
        <begin position="237"/>
        <end position="253"/>
    </location>
</feature>
<feature type="coiled-coil region" evidence="1">
    <location>
        <begin position="93"/>
        <end position="120"/>
    </location>
</feature>
<keyword evidence="4" id="KW-1185">Reference proteome</keyword>
<name>A0ABN3RPX6_9ACTN</name>
<comment type="caution">
    <text evidence="3">The sequence shown here is derived from an EMBL/GenBank/DDBJ whole genome shotgun (WGS) entry which is preliminary data.</text>
</comment>